<dbReference type="PANTHER" id="PTHR38116">
    <property type="entry name" value="CHROMOSOME 7, WHOLE GENOME SHOTGUN SEQUENCE"/>
    <property type="match status" value="1"/>
</dbReference>
<dbReference type="GeneID" id="70131478"/>
<keyword evidence="2" id="KW-1185">Reference proteome</keyword>
<evidence type="ECO:0000313" key="2">
    <source>
        <dbReference type="Proteomes" id="UP000758603"/>
    </source>
</evidence>
<dbReference type="AlphaFoldDB" id="A0A9P9A0F0"/>
<dbReference type="InterPro" id="IPR021833">
    <property type="entry name" value="DUF3425"/>
</dbReference>
<proteinExistence type="predicted"/>
<evidence type="ECO:0000313" key="1">
    <source>
        <dbReference type="EMBL" id="KAH6655944.1"/>
    </source>
</evidence>
<gene>
    <name evidence="1" type="ORF">BKA67DRAFT_562236</name>
</gene>
<reference evidence="1" key="1">
    <citation type="journal article" date="2021" name="Nat. Commun.">
        <title>Genetic determinants of endophytism in the Arabidopsis root mycobiome.</title>
        <authorList>
            <person name="Mesny F."/>
            <person name="Miyauchi S."/>
            <person name="Thiergart T."/>
            <person name="Pickel B."/>
            <person name="Atanasova L."/>
            <person name="Karlsson M."/>
            <person name="Huettel B."/>
            <person name="Barry K.W."/>
            <person name="Haridas S."/>
            <person name="Chen C."/>
            <person name="Bauer D."/>
            <person name="Andreopoulos W."/>
            <person name="Pangilinan J."/>
            <person name="LaButti K."/>
            <person name="Riley R."/>
            <person name="Lipzen A."/>
            <person name="Clum A."/>
            <person name="Drula E."/>
            <person name="Henrissat B."/>
            <person name="Kohler A."/>
            <person name="Grigoriev I.V."/>
            <person name="Martin F.M."/>
            <person name="Hacquard S."/>
        </authorList>
    </citation>
    <scope>NUCLEOTIDE SEQUENCE</scope>
    <source>
        <strain evidence="1">MPI-SDFR-AT-0073</strain>
    </source>
</reference>
<dbReference type="Proteomes" id="UP000758603">
    <property type="component" value="Unassembled WGS sequence"/>
</dbReference>
<dbReference type="Pfam" id="PF11905">
    <property type="entry name" value="DUF3425"/>
    <property type="match status" value="1"/>
</dbReference>
<dbReference type="RefSeq" id="XP_045960209.1">
    <property type="nucleotide sequence ID" value="XM_046102586.1"/>
</dbReference>
<dbReference type="OrthoDB" id="2245989at2759"/>
<name>A0A9P9A0F0_9PEZI</name>
<sequence>MSTSPVPLPHWDPPPEPIGQAIAIRSIPIQLMPQQIDGDLGDDWTGISNPKTRKKLQDRIHQRKLRRRRKEKTKLTCQPPEETCHTLGLLGLNGTFYIESSIQHQTIPRSPASHVMQLTPYNEPLTLESFTACEPDHERTERFMLYFIARVQQRLSCSPRADMLLSLIQFNSTRALVVNARALGITREFMAPDSRSPFIAPNNGGLTSDTSMPSSLRPTQFQLTVAHHPWIDILPWSKVRDNLLLHDESSYDKKELCRDLRGFQKVAGSNYGGIIAWGEPWDPRGWEVTEAFASKWPWLIQDCYELLESTNSWRTMRGECKWTQKDLGREPTMCEVTE</sequence>
<protein>
    <submittedName>
        <fullName evidence="1">Uncharacterized protein</fullName>
    </submittedName>
</protein>
<comment type="caution">
    <text evidence="1">The sequence shown here is derived from an EMBL/GenBank/DDBJ whole genome shotgun (WGS) entry which is preliminary data.</text>
</comment>
<dbReference type="PANTHER" id="PTHR38116:SF1">
    <property type="entry name" value="BZIP DOMAIN-CONTAINING PROTEIN"/>
    <property type="match status" value="1"/>
</dbReference>
<organism evidence="1 2">
    <name type="scientific">Truncatella angustata</name>
    <dbReference type="NCBI Taxonomy" id="152316"/>
    <lineage>
        <taxon>Eukaryota</taxon>
        <taxon>Fungi</taxon>
        <taxon>Dikarya</taxon>
        <taxon>Ascomycota</taxon>
        <taxon>Pezizomycotina</taxon>
        <taxon>Sordariomycetes</taxon>
        <taxon>Xylariomycetidae</taxon>
        <taxon>Amphisphaeriales</taxon>
        <taxon>Sporocadaceae</taxon>
        <taxon>Truncatella</taxon>
    </lineage>
</organism>
<dbReference type="EMBL" id="JAGPXC010000003">
    <property type="protein sequence ID" value="KAH6655944.1"/>
    <property type="molecule type" value="Genomic_DNA"/>
</dbReference>
<accession>A0A9P9A0F0</accession>